<feature type="compositionally biased region" description="Polar residues" evidence="1">
    <location>
        <begin position="93"/>
        <end position="114"/>
    </location>
</feature>
<dbReference type="OrthoDB" id="5877704at2759"/>
<protein>
    <submittedName>
        <fullName evidence="2">Uncharacterized protein</fullName>
    </submittedName>
</protein>
<feature type="compositionally biased region" description="Polar residues" evidence="1">
    <location>
        <begin position="1"/>
        <end position="18"/>
    </location>
</feature>
<feature type="compositionally biased region" description="Basic and acidic residues" evidence="1">
    <location>
        <begin position="77"/>
        <end position="92"/>
    </location>
</feature>
<name>A0A0B1SUN4_OESDE</name>
<feature type="non-terminal residue" evidence="2">
    <location>
        <position position="185"/>
    </location>
</feature>
<feature type="compositionally biased region" description="Basic and acidic residues" evidence="1">
    <location>
        <begin position="23"/>
        <end position="35"/>
    </location>
</feature>
<dbReference type="AlphaFoldDB" id="A0A0B1SUN4"/>
<feature type="region of interest" description="Disordered" evidence="1">
    <location>
        <begin position="127"/>
        <end position="161"/>
    </location>
</feature>
<organism evidence="2 3">
    <name type="scientific">Oesophagostomum dentatum</name>
    <name type="common">Nodular worm</name>
    <dbReference type="NCBI Taxonomy" id="61180"/>
    <lineage>
        <taxon>Eukaryota</taxon>
        <taxon>Metazoa</taxon>
        <taxon>Ecdysozoa</taxon>
        <taxon>Nematoda</taxon>
        <taxon>Chromadorea</taxon>
        <taxon>Rhabditida</taxon>
        <taxon>Rhabditina</taxon>
        <taxon>Rhabditomorpha</taxon>
        <taxon>Strongyloidea</taxon>
        <taxon>Strongylidae</taxon>
        <taxon>Oesophagostomum</taxon>
    </lineage>
</organism>
<feature type="compositionally biased region" description="Basic and acidic residues" evidence="1">
    <location>
        <begin position="55"/>
        <end position="67"/>
    </location>
</feature>
<dbReference type="EMBL" id="KN558240">
    <property type="protein sequence ID" value="KHJ87232.1"/>
    <property type="molecule type" value="Genomic_DNA"/>
</dbReference>
<accession>A0A0B1SUN4</accession>
<keyword evidence="3" id="KW-1185">Reference proteome</keyword>
<proteinExistence type="predicted"/>
<reference evidence="2 3" key="1">
    <citation type="submission" date="2014-03" db="EMBL/GenBank/DDBJ databases">
        <title>Draft genome of the hookworm Oesophagostomum dentatum.</title>
        <authorList>
            <person name="Mitreva M."/>
        </authorList>
    </citation>
    <scope>NUCLEOTIDE SEQUENCE [LARGE SCALE GENOMIC DNA]</scope>
    <source>
        <strain evidence="2 3">OD-Hann</strain>
    </source>
</reference>
<evidence type="ECO:0000313" key="3">
    <source>
        <dbReference type="Proteomes" id="UP000053660"/>
    </source>
</evidence>
<evidence type="ECO:0000256" key="1">
    <source>
        <dbReference type="SAM" id="MobiDB-lite"/>
    </source>
</evidence>
<sequence>MAATEAQMQDTDEQNLASRSMRRLMEYQEQRKRQSGEQSSGLIVESDGESLPSLDKIRFDDNIVHLKDPRKKRRKREANARGAERRRLREEQQQLIQADSMPTSLSTRSDSLPSLNKITFDDHIVSITDPEAPEEKNLEKDQDVPSPEVETAESFTLGDRSDELIISMPRLKSPKISPKSVPQRS</sequence>
<gene>
    <name evidence="2" type="ORF">OESDEN_12998</name>
</gene>
<feature type="compositionally biased region" description="Basic and acidic residues" evidence="1">
    <location>
        <begin position="133"/>
        <end position="143"/>
    </location>
</feature>
<feature type="region of interest" description="Disordered" evidence="1">
    <location>
        <begin position="1"/>
        <end position="114"/>
    </location>
</feature>
<dbReference type="Proteomes" id="UP000053660">
    <property type="component" value="Unassembled WGS sequence"/>
</dbReference>
<evidence type="ECO:0000313" key="2">
    <source>
        <dbReference type="EMBL" id="KHJ87232.1"/>
    </source>
</evidence>